<proteinExistence type="predicted"/>
<feature type="compositionally biased region" description="Gly residues" evidence="1">
    <location>
        <begin position="279"/>
        <end position="295"/>
    </location>
</feature>
<evidence type="ECO:0000256" key="1">
    <source>
        <dbReference type="SAM" id="MobiDB-lite"/>
    </source>
</evidence>
<dbReference type="OrthoDB" id="1923324at2759"/>
<dbReference type="Proteomes" id="UP000054558">
    <property type="component" value="Unassembled WGS sequence"/>
</dbReference>
<feature type="compositionally biased region" description="Basic and acidic residues" evidence="1">
    <location>
        <begin position="301"/>
        <end position="311"/>
    </location>
</feature>
<feature type="region of interest" description="Disordered" evidence="1">
    <location>
        <begin position="148"/>
        <end position="409"/>
    </location>
</feature>
<sequence>MGSPGPLLSPQSFTATSPNNDIWQFLDEIDAPKWVDLHEEAVLAAAGLEGDDPWFHSSHENHEKSLDELAEETGTLPLPLLHETGPFSHSPTGSPAGGHSQEATEAPQGFKPLLGEKGLSAALVDSLHRVDLRRLGGGAQRLTARALRVAPGEAPRSSASPEAEIPVQEASRSLAHPKEAHAPSVSPASSPHKPWHHARLATGAVTPHKETTSQAAATPPERPSSSRPPEGNHEEAGPAELPRERESSSGEAAELGESGDRRNGGRGMQLPVAAASRQAGGGREPAVGLSGGVGRHAGRRSLGDALRRPAEGEGTPPGLELGPKKRTPPLVARPRKSAESGGDNTEGVKLAFGRRIEQPEGDPRTRKTIPQGEHSGAGLHSRPMLEGHVSCSLPGAQRGPLGSGRANGAASKGIASKAIVKAGRQVAARTDSGNGRAGGRAPLVTLATGNTGSVPEAQTRKVAAKGTGGQHAQRVAGPRLTHAAVGFTPAPQVAAGETSKRRTGERRSAQALDTADGHMSSATRPGPSPADVTRAQSRPPGEDADLAALLAQHNRRFKAKPAYEPRMHSVRDTKQWEAVSGKTYYQLAPEEREAANEEITRMKQALATGAF</sequence>
<reference evidence="2 3" key="1">
    <citation type="journal article" date="2014" name="Nat. Commun.">
        <title>Klebsormidium flaccidum genome reveals primary factors for plant terrestrial adaptation.</title>
        <authorList>
            <person name="Hori K."/>
            <person name="Maruyama F."/>
            <person name="Fujisawa T."/>
            <person name="Togashi T."/>
            <person name="Yamamoto N."/>
            <person name="Seo M."/>
            <person name="Sato S."/>
            <person name="Yamada T."/>
            <person name="Mori H."/>
            <person name="Tajima N."/>
            <person name="Moriyama T."/>
            <person name="Ikeuchi M."/>
            <person name="Watanabe M."/>
            <person name="Wada H."/>
            <person name="Kobayashi K."/>
            <person name="Saito M."/>
            <person name="Masuda T."/>
            <person name="Sasaki-Sekimoto Y."/>
            <person name="Mashiguchi K."/>
            <person name="Awai K."/>
            <person name="Shimojima M."/>
            <person name="Masuda S."/>
            <person name="Iwai M."/>
            <person name="Nobusawa T."/>
            <person name="Narise T."/>
            <person name="Kondo S."/>
            <person name="Saito H."/>
            <person name="Sato R."/>
            <person name="Murakawa M."/>
            <person name="Ihara Y."/>
            <person name="Oshima-Yamada Y."/>
            <person name="Ohtaka K."/>
            <person name="Satoh M."/>
            <person name="Sonobe K."/>
            <person name="Ishii M."/>
            <person name="Ohtani R."/>
            <person name="Kanamori-Sato M."/>
            <person name="Honoki R."/>
            <person name="Miyazaki D."/>
            <person name="Mochizuki H."/>
            <person name="Umetsu J."/>
            <person name="Higashi K."/>
            <person name="Shibata D."/>
            <person name="Kamiya Y."/>
            <person name="Sato N."/>
            <person name="Nakamura Y."/>
            <person name="Tabata S."/>
            <person name="Ida S."/>
            <person name="Kurokawa K."/>
            <person name="Ohta H."/>
        </authorList>
    </citation>
    <scope>NUCLEOTIDE SEQUENCE [LARGE SCALE GENOMIC DNA]</scope>
    <source>
        <strain evidence="2 3">NIES-2285</strain>
    </source>
</reference>
<protein>
    <submittedName>
        <fullName evidence="2">Uncharacterized protein</fullName>
    </submittedName>
</protein>
<organism evidence="2 3">
    <name type="scientific">Klebsormidium nitens</name>
    <name type="common">Green alga</name>
    <name type="synonym">Ulothrix nitens</name>
    <dbReference type="NCBI Taxonomy" id="105231"/>
    <lineage>
        <taxon>Eukaryota</taxon>
        <taxon>Viridiplantae</taxon>
        <taxon>Streptophyta</taxon>
        <taxon>Klebsormidiophyceae</taxon>
        <taxon>Klebsormidiales</taxon>
        <taxon>Klebsormidiaceae</taxon>
        <taxon>Klebsormidium</taxon>
    </lineage>
</organism>
<feature type="compositionally biased region" description="Basic and acidic residues" evidence="1">
    <location>
        <begin position="498"/>
        <end position="508"/>
    </location>
</feature>
<name>A0A1Y1I2K8_KLENI</name>
<feature type="compositionally biased region" description="Low complexity" evidence="1">
    <location>
        <begin position="182"/>
        <end position="192"/>
    </location>
</feature>
<dbReference type="AlphaFoldDB" id="A0A1Y1I2K8"/>
<feature type="region of interest" description="Disordered" evidence="1">
    <location>
        <begin position="78"/>
        <end position="105"/>
    </location>
</feature>
<keyword evidence="3" id="KW-1185">Reference proteome</keyword>
<feature type="region of interest" description="Disordered" evidence="1">
    <location>
        <begin position="426"/>
        <end position="544"/>
    </location>
</feature>
<evidence type="ECO:0000313" key="2">
    <source>
        <dbReference type="EMBL" id="GAQ82987.1"/>
    </source>
</evidence>
<feature type="compositionally biased region" description="Low complexity" evidence="1">
    <location>
        <begin position="312"/>
        <end position="321"/>
    </location>
</feature>
<gene>
    <name evidence="2" type="ORF">KFL_001310170</name>
</gene>
<dbReference type="EMBL" id="DF237080">
    <property type="protein sequence ID" value="GAQ82987.1"/>
    <property type="molecule type" value="Genomic_DNA"/>
</dbReference>
<feature type="compositionally biased region" description="Basic and acidic residues" evidence="1">
    <location>
        <begin position="354"/>
        <end position="365"/>
    </location>
</feature>
<evidence type="ECO:0000313" key="3">
    <source>
        <dbReference type="Proteomes" id="UP000054558"/>
    </source>
</evidence>
<feature type="compositionally biased region" description="Basic and acidic residues" evidence="1">
    <location>
        <begin position="230"/>
        <end position="248"/>
    </location>
</feature>
<accession>A0A1Y1I2K8</accession>
<dbReference type="OMA" id="TTHEHAD"/>